<accession>A0A7X0IBU2</accession>
<feature type="transmembrane region" description="Helical" evidence="1">
    <location>
        <begin position="253"/>
        <end position="272"/>
    </location>
</feature>
<evidence type="ECO:0000313" key="2">
    <source>
        <dbReference type="EMBL" id="MBB6471624.1"/>
    </source>
</evidence>
<dbReference type="InterPro" id="IPR051790">
    <property type="entry name" value="Cytochrome_c-biogenesis_DsbD"/>
</dbReference>
<keyword evidence="1" id="KW-0812">Transmembrane</keyword>
<feature type="transmembrane region" description="Helical" evidence="1">
    <location>
        <begin position="6"/>
        <end position="35"/>
    </location>
</feature>
<reference evidence="2 3" key="1">
    <citation type="submission" date="2020-08" db="EMBL/GenBank/DDBJ databases">
        <title>Sequencing the genomes of 1000 actinobacteria strains.</title>
        <authorList>
            <person name="Klenk H.-P."/>
        </authorList>
    </citation>
    <scope>NUCLEOTIDE SEQUENCE [LARGE SCALE GENOMIC DNA]</scope>
    <source>
        <strain evidence="2 3">DSM 44936</strain>
    </source>
</reference>
<feature type="transmembrane region" description="Helical" evidence="1">
    <location>
        <begin position="160"/>
        <end position="181"/>
    </location>
</feature>
<dbReference type="EMBL" id="JACHIU010000001">
    <property type="protein sequence ID" value="MBB6471624.1"/>
    <property type="molecule type" value="Genomic_DNA"/>
</dbReference>
<feature type="transmembrane region" description="Helical" evidence="1">
    <location>
        <begin position="122"/>
        <end position="148"/>
    </location>
</feature>
<comment type="caution">
    <text evidence="2">The sequence shown here is derived from an EMBL/GenBank/DDBJ whole genome shotgun (WGS) entry which is preliminary data.</text>
</comment>
<gene>
    <name evidence="2" type="ORF">BJ992_001055</name>
</gene>
<dbReference type="PANTHER" id="PTHR31272">
    <property type="entry name" value="CYTOCHROME C-TYPE BIOGENESIS PROTEIN HI_1454-RELATED"/>
    <property type="match status" value="1"/>
</dbReference>
<keyword evidence="1" id="KW-1133">Transmembrane helix</keyword>
<organism evidence="2 3">
    <name type="scientific">Sphaerisporangium rubeum</name>
    <dbReference type="NCBI Taxonomy" id="321317"/>
    <lineage>
        <taxon>Bacteria</taxon>
        <taxon>Bacillati</taxon>
        <taxon>Actinomycetota</taxon>
        <taxon>Actinomycetes</taxon>
        <taxon>Streptosporangiales</taxon>
        <taxon>Streptosporangiaceae</taxon>
        <taxon>Sphaerisporangium</taxon>
    </lineage>
</organism>
<dbReference type="Proteomes" id="UP000555564">
    <property type="component" value="Unassembled WGS sequence"/>
</dbReference>
<protein>
    <submittedName>
        <fullName evidence="2">Cytochrome c biogenesis protein CcdA</fullName>
    </submittedName>
</protein>
<keyword evidence="3" id="KW-1185">Reference proteome</keyword>
<dbReference type="PANTHER" id="PTHR31272:SF4">
    <property type="entry name" value="CYTOCHROME C-TYPE BIOGENESIS PROTEIN HI_1454-RELATED"/>
    <property type="match status" value="1"/>
</dbReference>
<keyword evidence="1" id="KW-0472">Membrane</keyword>
<proteinExistence type="predicted"/>
<feature type="transmembrane region" description="Helical" evidence="1">
    <location>
        <begin position="80"/>
        <end position="101"/>
    </location>
</feature>
<dbReference type="RefSeq" id="WP_184978801.1">
    <property type="nucleotide sequence ID" value="NZ_JACHIU010000001.1"/>
</dbReference>
<sequence>MPDAPLALAVAAGTVAAVNPCGFALLPAYLSLLVAGDGGRGAAVGRALAATAAMTAGFVAVFGVFGLVLTPVAGAVQRHLPWVTIVVGVLLTVLGMLLLAGRRLPGLGTLVSRGPAVGPSPLSMALFGMSYAVASLSCTVGPFLAIVVTSFRAGSLVSGVALFVAYAAGMGLTVAVAALAVALARDGLLRRVRRASPVLSRLGGALLVLAGAYVAWYGWYEIRLFNGATTTDPVITTATSVQRRLSELLDHTGPAAIAAAFAVLLTAAALLWQSHRRRRSRTTGSG</sequence>
<feature type="transmembrane region" description="Helical" evidence="1">
    <location>
        <begin position="202"/>
        <end position="220"/>
    </location>
</feature>
<name>A0A7X0IBU2_9ACTN</name>
<feature type="transmembrane region" description="Helical" evidence="1">
    <location>
        <begin position="47"/>
        <end position="68"/>
    </location>
</feature>
<dbReference type="AlphaFoldDB" id="A0A7X0IBU2"/>
<evidence type="ECO:0000256" key="1">
    <source>
        <dbReference type="SAM" id="Phobius"/>
    </source>
</evidence>
<evidence type="ECO:0000313" key="3">
    <source>
        <dbReference type="Proteomes" id="UP000555564"/>
    </source>
</evidence>